<evidence type="ECO:0000256" key="5">
    <source>
        <dbReference type="ARBA" id="ARBA00022801"/>
    </source>
</evidence>
<evidence type="ECO:0000313" key="14">
    <source>
        <dbReference type="Proteomes" id="UP001627154"/>
    </source>
</evidence>
<comment type="function">
    <text evidence="8">Hydrolyzes UDP-glucose to glucose 1-phosphate and UMP and ADP-ribose to ribose 5-phosphate and AMP. The physiological substrate is probably UDP-glucose. Poor activity on other substrates such as ADP-glucose, CDP-glucose, GDP-glucose and GDP-mannose.</text>
</comment>
<sequence>MTDANKKSIVERINDVTKFSLGPLPSNSGWLKPVRVNYVQDGKSKNWDLALVDDGVMIVTFNRSSRKLVFVKQFRPAVYLNRMPKGAEVDFEKYPAKLGVTIELCGGTVDKNKTLAEIAQDELKEECGYEAPLSAFEYITTTRSIGAVTGAQTIFYVEVNDDMHTQAGGGLEEEGELIEVINMSIPEVKEYIKSEDFNSPLNFLFGIEWFLHNKKNVYEC</sequence>
<dbReference type="AlphaFoldDB" id="A0ABD2VS80"/>
<organism evidence="13 14">
    <name type="scientific">Trichogramma kaykai</name>
    <dbReference type="NCBI Taxonomy" id="54128"/>
    <lineage>
        <taxon>Eukaryota</taxon>
        <taxon>Metazoa</taxon>
        <taxon>Ecdysozoa</taxon>
        <taxon>Arthropoda</taxon>
        <taxon>Hexapoda</taxon>
        <taxon>Insecta</taxon>
        <taxon>Pterygota</taxon>
        <taxon>Neoptera</taxon>
        <taxon>Endopterygota</taxon>
        <taxon>Hymenoptera</taxon>
        <taxon>Apocrita</taxon>
        <taxon>Proctotrupomorpha</taxon>
        <taxon>Chalcidoidea</taxon>
        <taxon>Trichogrammatidae</taxon>
        <taxon>Trichogramma</taxon>
    </lineage>
</organism>
<dbReference type="InterPro" id="IPR015797">
    <property type="entry name" value="NUDIX_hydrolase-like_dom_sf"/>
</dbReference>
<protein>
    <recommendedName>
        <fullName evidence="10">Uridine diphosphate glucose pyrophosphatase NUDT14</fullName>
        <ecNumber evidence="9">3.6.1.45</ecNumber>
    </recommendedName>
    <alternativeName>
        <fullName evidence="11">Nucleoside diphosphate-linked moiety X motif 14</fullName>
    </alternativeName>
</protein>
<comment type="caution">
    <text evidence="13">The sequence shown here is derived from an EMBL/GenBank/DDBJ whole genome shotgun (WGS) entry which is preliminary data.</text>
</comment>
<evidence type="ECO:0000256" key="3">
    <source>
        <dbReference type="ARBA" id="ARBA00011738"/>
    </source>
</evidence>
<comment type="subunit">
    <text evidence="3">Homodimer.</text>
</comment>
<dbReference type="Gene3D" id="3.90.79.10">
    <property type="entry name" value="Nucleoside Triphosphate Pyrophosphohydrolase"/>
    <property type="match status" value="1"/>
</dbReference>
<evidence type="ECO:0000256" key="9">
    <source>
        <dbReference type="ARBA" id="ARBA00066480"/>
    </source>
</evidence>
<dbReference type="EMBL" id="JBJJXI010000196">
    <property type="protein sequence ID" value="KAL3383469.1"/>
    <property type="molecule type" value="Genomic_DNA"/>
</dbReference>
<reference evidence="13 14" key="1">
    <citation type="journal article" date="2024" name="bioRxiv">
        <title>A reference genome for Trichogramma kaykai: A tiny desert-dwelling parasitoid wasp with competing sex-ratio distorters.</title>
        <authorList>
            <person name="Culotta J."/>
            <person name="Lindsey A.R."/>
        </authorList>
    </citation>
    <scope>NUCLEOTIDE SEQUENCE [LARGE SCALE GENOMIC DNA]</scope>
    <source>
        <strain evidence="13 14">KSX58</strain>
    </source>
</reference>
<evidence type="ECO:0000256" key="8">
    <source>
        <dbReference type="ARBA" id="ARBA00054674"/>
    </source>
</evidence>
<dbReference type="EC" id="3.6.1.45" evidence="9"/>
<keyword evidence="4" id="KW-0963">Cytoplasm</keyword>
<gene>
    <name evidence="13" type="ORF">TKK_020652</name>
</gene>
<dbReference type="Proteomes" id="UP001627154">
    <property type="component" value="Unassembled WGS sequence"/>
</dbReference>
<name>A0ABD2VS80_9HYME</name>
<evidence type="ECO:0000256" key="1">
    <source>
        <dbReference type="ARBA" id="ARBA00001946"/>
    </source>
</evidence>
<evidence type="ECO:0000256" key="7">
    <source>
        <dbReference type="ARBA" id="ARBA00051086"/>
    </source>
</evidence>
<evidence type="ECO:0000256" key="2">
    <source>
        <dbReference type="ARBA" id="ARBA00004496"/>
    </source>
</evidence>
<dbReference type="PANTHER" id="PTHR11839">
    <property type="entry name" value="UDP/ADP-SUGAR PYROPHOSPHATASE"/>
    <property type="match status" value="1"/>
</dbReference>
<evidence type="ECO:0000256" key="11">
    <source>
        <dbReference type="ARBA" id="ARBA00080475"/>
    </source>
</evidence>
<comment type="cofactor">
    <cofactor evidence="1">
        <name>Mg(2+)</name>
        <dbReference type="ChEBI" id="CHEBI:18420"/>
    </cofactor>
</comment>
<accession>A0ABD2VS80</accession>
<evidence type="ECO:0000256" key="6">
    <source>
        <dbReference type="ARBA" id="ARBA00022842"/>
    </source>
</evidence>
<dbReference type="InterPro" id="IPR000086">
    <property type="entry name" value="NUDIX_hydrolase_dom"/>
</dbReference>
<evidence type="ECO:0000313" key="13">
    <source>
        <dbReference type="EMBL" id="KAL3383469.1"/>
    </source>
</evidence>
<keyword evidence="5" id="KW-0378">Hydrolase</keyword>
<dbReference type="FunFam" id="3.90.79.10:FF:000035">
    <property type="entry name" value="Uridine diphosphate glucose pyrophosphatase"/>
    <property type="match status" value="1"/>
</dbReference>
<dbReference type="GO" id="GO:0005737">
    <property type="term" value="C:cytoplasm"/>
    <property type="evidence" value="ECO:0007669"/>
    <property type="project" value="UniProtKB-SubCell"/>
</dbReference>
<proteinExistence type="predicted"/>
<keyword evidence="14" id="KW-1185">Reference proteome</keyword>
<comment type="catalytic activity">
    <reaction evidence="7">
        <text>UDP-sugar + H2O = UMP + alpha-D-aldose 1-phosphate.</text>
        <dbReference type="EC" id="3.6.1.45"/>
    </reaction>
</comment>
<dbReference type="PROSITE" id="PS51462">
    <property type="entry name" value="NUDIX"/>
    <property type="match status" value="1"/>
</dbReference>
<evidence type="ECO:0000259" key="12">
    <source>
        <dbReference type="PROSITE" id="PS51462"/>
    </source>
</evidence>
<comment type="subcellular location">
    <subcellularLocation>
        <location evidence="2">Cytoplasm</location>
    </subcellularLocation>
</comment>
<dbReference type="SUPFAM" id="SSF55811">
    <property type="entry name" value="Nudix"/>
    <property type="match status" value="1"/>
</dbReference>
<keyword evidence="6" id="KW-0460">Magnesium</keyword>
<feature type="domain" description="Nudix hydrolase" evidence="12">
    <location>
        <begin position="51"/>
        <end position="205"/>
    </location>
</feature>
<dbReference type="CDD" id="cd18887">
    <property type="entry name" value="NUDIX_UGPPase_Nudt14"/>
    <property type="match status" value="1"/>
</dbReference>
<evidence type="ECO:0000256" key="4">
    <source>
        <dbReference type="ARBA" id="ARBA00022490"/>
    </source>
</evidence>
<dbReference type="PANTHER" id="PTHR11839:SF15">
    <property type="entry name" value="URIDINE DIPHOSPHATE GLUCOSE PYROPHOSPHATASE NUDT14"/>
    <property type="match status" value="1"/>
</dbReference>
<dbReference type="GO" id="GO:0008768">
    <property type="term" value="F:UDP-sugar diphosphatase activity"/>
    <property type="evidence" value="ECO:0007669"/>
    <property type="project" value="UniProtKB-EC"/>
</dbReference>
<evidence type="ECO:0000256" key="10">
    <source>
        <dbReference type="ARBA" id="ARBA00071467"/>
    </source>
</evidence>